<dbReference type="SMART" id="SM00298">
    <property type="entry name" value="CHROMO"/>
    <property type="match status" value="2"/>
</dbReference>
<feature type="compositionally biased region" description="Polar residues" evidence="12">
    <location>
        <begin position="1651"/>
        <end position="1664"/>
    </location>
</feature>
<keyword evidence="5" id="KW-0378">Hydrolase</keyword>
<evidence type="ECO:0000256" key="4">
    <source>
        <dbReference type="ARBA" id="ARBA00022741"/>
    </source>
</evidence>
<feature type="domain" description="Helicase C-terminal" evidence="15">
    <location>
        <begin position="866"/>
        <end position="1017"/>
    </location>
</feature>
<feature type="domain" description="Helicase ATP-binding" evidence="14">
    <location>
        <begin position="569"/>
        <end position="739"/>
    </location>
</feature>
<dbReference type="PROSITE" id="PS51194">
    <property type="entry name" value="HELICASE_CTER"/>
    <property type="match status" value="1"/>
</dbReference>
<dbReference type="GO" id="GO:0000785">
    <property type="term" value="C:chromatin"/>
    <property type="evidence" value="ECO:0007669"/>
    <property type="project" value="TreeGrafter"/>
</dbReference>
<dbReference type="GO" id="GO:0140658">
    <property type="term" value="F:ATP-dependent chromatin remodeler activity"/>
    <property type="evidence" value="ECO:0007669"/>
    <property type="project" value="TreeGrafter"/>
</dbReference>
<dbReference type="PANTHER" id="PTHR45623:SF14">
    <property type="entry name" value="CHROMODOMAIN-HELICASE-DNA-BINDING PROTEIN 1"/>
    <property type="match status" value="1"/>
</dbReference>
<feature type="compositionally biased region" description="Basic residues" evidence="12">
    <location>
        <begin position="1469"/>
        <end position="1489"/>
    </location>
</feature>
<dbReference type="SMART" id="SM00487">
    <property type="entry name" value="DEXDc"/>
    <property type="match status" value="1"/>
</dbReference>
<evidence type="ECO:0000256" key="8">
    <source>
        <dbReference type="ARBA" id="ARBA00023125"/>
    </source>
</evidence>
<feature type="compositionally biased region" description="Polar residues" evidence="12">
    <location>
        <begin position="296"/>
        <end position="317"/>
    </location>
</feature>
<dbReference type="PANTHER" id="PTHR45623">
    <property type="entry name" value="CHROMODOMAIN-HELICASE-DNA-BINDING PROTEIN 3-RELATED-RELATED"/>
    <property type="match status" value="1"/>
</dbReference>
<dbReference type="InterPro" id="IPR056302">
    <property type="entry name" value="CHD1-2/Hrp3_HTH"/>
</dbReference>
<feature type="compositionally biased region" description="Polar residues" evidence="12">
    <location>
        <begin position="23"/>
        <end position="42"/>
    </location>
</feature>
<proteinExistence type="inferred from homology"/>
<comment type="similarity">
    <text evidence="2">Belongs to the SNF2/RAD54 helicase family.</text>
</comment>
<comment type="catalytic activity">
    <reaction evidence="11">
        <text>ATP + H2O = ADP + phosphate + H(+)</text>
        <dbReference type="Rhea" id="RHEA:13065"/>
        <dbReference type="ChEBI" id="CHEBI:15377"/>
        <dbReference type="ChEBI" id="CHEBI:15378"/>
        <dbReference type="ChEBI" id="CHEBI:30616"/>
        <dbReference type="ChEBI" id="CHEBI:43474"/>
        <dbReference type="ChEBI" id="CHEBI:456216"/>
    </reaction>
</comment>
<comment type="subcellular location">
    <subcellularLocation>
        <location evidence="1">Nucleus</location>
    </subcellularLocation>
</comment>
<feature type="compositionally biased region" description="Acidic residues" evidence="12">
    <location>
        <begin position="1155"/>
        <end position="1173"/>
    </location>
</feature>
<dbReference type="GO" id="GO:0003682">
    <property type="term" value="F:chromatin binding"/>
    <property type="evidence" value="ECO:0007669"/>
    <property type="project" value="TreeGrafter"/>
</dbReference>
<organism evidence="16 17">
    <name type="scientific">Dreissena polymorpha</name>
    <name type="common">Zebra mussel</name>
    <name type="synonym">Mytilus polymorpha</name>
    <dbReference type="NCBI Taxonomy" id="45954"/>
    <lineage>
        <taxon>Eukaryota</taxon>
        <taxon>Metazoa</taxon>
        <taxon>Spiralia</taxon>
        <taxon>Lophotrochozoa</taxon>
        <taxon>Mollusca</taxon>
        <taxon>Bivalvia</taxon>
        <taxon>Autobranchia</taxon>
        <taxon>Heteroconchia</taxon>
        <taxon>Euheterodonta</taxon>
        <taxon>Imparidentia</taxon>
        <taxon>Neoheterodontei</taxon>
        <taxon>Myida</taxon>
        <taxon>Dreissenoidea</taxon>
        <taxon>Dreissenidae</taxon>
        <taxon>Dreissena</taxon>
    </lineage>
</organism>
<dbReference type="PROSITE" id="PS51192">
    <property type="entry name" value="HELICASE_ATP_BIND_1"/>
    <property type="match status" value="1"/>
</dbReference>
<dbReference type="SMART" id="SM00490">
    <property type="entry name" value="HELICc"/>
    <property type="match status" value="1"/>
</dbReference>
<dbReference type="Pfam" id="PF23588">
    <property type="entry name" value="HTH_CHD1_Hrp3"/>
    <property type="match status" value="1"/>
</dbReference>
<feature type="region of interest" description="Disordered" evidence="12">
    <location>
        <begin position="1151"/>
        <end position="1194"/>
    </location>
</feature>
<dbReference type="InterPro" id="IPR000330">
    <property type="entry name" value="SNF2_N"/>
</dbReference>
<dbReference type="InterPro" id="IPR025260">
    <property type="entry name" value="CHD1-like_C"/>
</dbReference>
<dbReference type="InterPro" id="IPR002464">
    <property type="entry name" value="DNA/RNA_helicase_DEAH_CS"/>
</dbReference>
<feature type="compositionally biased region" description="Polar residues" evidence="12">
    <location>
        <begin position="1706"/>
        <end position="1715"/>
    </location>
</feature>
<dbReference type="InterPro" id="IPR049730">
    <property type="entry name" value="SNF2/RAD54-like_C"/>
</dbReference>
<feature type="domain" description="Chromo" evidence="13">
    <location>
        <begin position="462"/>
        <end position="528"/>
    </location>
</feature>
<keyword evidence="9" id="KW-0804">Transcription</keyword>
<feature type="compositionally biased region" description="Polar residues" evidence="12">
    <location>
        <begin position="1674"/>
        <end position="1699"/>
    </location>
</feature>
<dbReference type="PROSITE" id="PS50013">
    <property type="entry name" value="CHROMO_2"/>
    <property type="match status" value="2"/>
</dbReference>
<feature type="non-terminal residue" evidence="16">
    <location>
        <position position="1"/>
    </location>
</feature>
<keyword evidence="10" id="KW-0539">Nucleus</keyword>
<reference evidence="16" key="1">
    <citation type="journal article" date="2019" name="bioRxiv">
        <title>The Genome of the Zebra Mussel, Dreissena polymorpha: A Resource for Invasive Species Research.</title>
        <authorList>
            <person name="McCartney M.A."/>
            <person name="Auch B."/>
            <person name="Kono T."/>
            <person name="Mallez S."/>
            <person name="Zhang Y."/>
            <person name="Obille A."/>
            <person name="Becker A."/>
            <person name="Abrahante J.E."/>
            <person name="Garbe J."/>
            <person name="Badalamenti J.P."/>
            <person name="Herman A."/>
            <person name="Mangelson H."/>
            <person name="Liachko I."/>
            <person name="Sullivan S."/>
            <person name="Sone E.D."/>
            <person name="Koren S."/>
            <person name="Silverstein K.A.T."/>
            <person name="Beckman K.B."/>
            <person name="Gohl D.M."/>
        </authorList>
    </citation>
    <scope>NUCLEOTIDE SEQUENCE</scope>
    <source>
        <strain evidence="16">Duluth1</strain>
        <tissue evidence="16">Whole animal</tissue>
    </source>
</reference>
<dbReference type="GO" id="GO:0005634">
    <property type="term" value="C:nucleus"/>
    <property type="evidence" value="ECO:0007669"/>
    <property type="project" value="UniProtKB-SubCell"/>
</dbReference>
<evidence type="ECO:0000259" key="13">
    <source>
        <dbReference type="PROSITE" id="PS50013"/>
    </source>
</evidence>
<dbReference type="Gene3D" id="2.40.50.40">
    <property type="match status" value="2"/>
</dbReference>
<keyword evidence="4" id="KW-0547">Nucleotide-binding</keyword>
<evidence type="ECO:0000259" key="15">
    <source>
        <dbReference type="PROSITE" id="PS51194"/>
    </source>
</evidence>
<dbReference type="InterPro" id="IPR038718">
    <property type="entry name" value="SNF2-like_sf"/>
</dbReference>
<accession>A0A9D4H5Z6</accession>
<dbReference type="InterPro" id="IPR023780">
    <property type="entry name" value="Chromo_domain"/>
</dbReference>
<dbReference type="PROSITE" id="PS00598">
    <property type="entry name" value="CHROMO_1"/>
    <property type="match status" value="2"/>
</dbReference>
<dbReference type="Gene3D" id="3.40.50.300">
    <property type="entry name" value="P-loop containing nucleotide triphosphate hydrolases"/>
    <property type="match status" value="1"/>
</dbReference>
<feature type="compositionally biased region" description="Basic and acidic residues" evidence="12">
    <location>
        <begin position="1610"/>
        <end position="1624"/>
    </location>
</feature>
<evidence type="ECO:0000256" key="12">
    <source>
        <dbReference type="SAM" id="MobiDB-lite"/>
    </source>
</evidence>
<dbReference type="InterPro" id="IPR040793">
    <property type="entry name" value="CDH1_2_SANT_HL1"/>
</dbReference>
<evidence type="ECO:0000256" key="10">
    <source>
        <dbReference type="ARBA" id="ARBA00023242"/>
    </source>
</evidence>
<dbReference type="Pfam" id="PF00271">
    <property type="entry name" value="Helicase_C"/>
    <property type="match status" value="1"/>
</dbReference>
<feature type="compositionally biased region" description="Basic and acidic residues" evidence="12">
    <location>
        <begin position="1448"/>
        <end position="1468"/>
    </location>
</feature>
<evidence type="ECO:0000256" key="6">
    <source>
        <dbReference type="ARBA" id="ARBA00022840"/>
    </source>
</evidence>
<dbReference type="InterPro" id="IPR023779">
    <property type="entry name" value="Chromodomain_CS"/>
</dbReference>
<name>A0A9D4H5Z6_DREPO</name>
<feature type="compositionally biased region" description="Acidic residues" evidence="12">
    <location>
        <begin position="321"/>
        <end position="331"/>
    </location>
</feature>
<feature type="compositionally biased region" description="Basic residues" evidence="12">
    <location>
        <begin position="1403"/>
        <end position="1413"/>
    </location>
</feature>
<dbReference type="InterPro" id="IPR016197">
    <property type="entry name" value="Chromo-like_dom_sf"/>
</dbReference>
<dbReference type="Gene3D" id="3.40.50.10810">
    <property type="entry name" value="Tandem AAA-ATPase domain"/>
    <property type="match status" value="1"/>
</dbReference>
<dbReference type="SMART" id="SM01176">
    <property type="entry name" value="DUF4208"/>
    <property type="match status" value="1"/>
</dbReference>
<evidence type="ECO:0000256" key="5">
    <source>
        <dbReference type="ARBA" id="ARBA00022801"/>
    </source>
</evidence>
<keyword evidence="6" id="KW-0067">ATP-binding</keyword>
<protein>
    <recommendedName>
        <fullName evidence="18">DNA helicase</fullName>
    </recommendedName>
</protein>
<feature type="region of interest" description="Disordered" evidence="12">
    <location>
        <begin position="1609"/>
        <end position="1715"/>
    </location>
</feature>
<dbReference type="Pfam" id="PF00176">
    <property type="entry name" value="SNF2-rel_dom"/>
    <property type="match status" value="1"/>
</dbReference>
<feature type="compositionally biased region" description="Acidic residues" evidence="12">
    <location>
        <begin position="257"/>
        <end position="271"/>
    </location>
</feature>
<feature type="compositionally biased region" description="Basic and acidic residues" evidence="12">
    <location>
        <begin position="142"/>
        <end position="153"/>
    </location>
</feature>
<dbReference type="FunFam" id="3.40.50.10810:FF:000007">
    <property type="entry name" value="Chromodomain-helicase-DNA-binding protein 2 isoform 1"/>
    <property type="match status" value="1"/>
</dbReference>
<evidence type="ECO:0008006" key="18">
    <source>
        <dbReference type="Google" id="ProtNLM"/>
    </source>
</evidence>
<dbReference type="Gene3D" id="1.10.10.60">
    <property type="entry name" value="Homeodomain-like"/>
    <property type="match status" value="1"/>
</dbReference>
<sequence>MSKPADNLDNSNLKFDTPLFAEFNTSKTTSALPSTNYETEGSYSHRLPPRPLKKENNSHVSDDSESNSNNSSGSGSDSESESGSGNSNGSGSDDKSESGDSESSNEAPTTKEEKHLQLSTSGLESDSQDGPRGTRKSRGRPKKEDIEQLKEFWQEDPDLYGVRRSGRAKKEPTRYNVGLDSDSDEDQPKRRRRTTSQRKNSDDWNSNSSNSSDNSSPERYKPQRATSNRSSRRGRRPGRPAKIQKTVGRPKKHLSSDDDDDDVGDNSESDDEASRSYKTYTKRSVAQKVRVKGRGSASTSRVTATRRGVTTKTVSYKEQTDGETDSDDIIEAPEGDGVEVEEENTEGIERILDHRDGKKGATGEKTTIYNVEANGDPNKTLPADTECEVQFFIKWKGWAHIHNTWESEENLRAQKFSGLKKLDNYIKKMDEINEWKRFASPDDIEYYDVQQEYNEDLYKNCLLVERIIAESFQKTSNQENGYPDYLCKWMGLPYSEVSWEDGELLAHKFLDKIEHFNQRNKCQKIPTKLSRVLKSRPKYLPLKNQPSFIGGEDELQLRDYQLDGVNWLMHSWSKENSIILADEMGLGKTIQTIGFLAILYNTYQLYGPFLVVVPLSTVVAWQREFENWCPEMNVVIYLGDVNSRNIIRDYEWCHPGNKRLKFNVVVTTYEILLKDKAFLGAVSWAELVVDEAHRLKNTDSLLYRTLMEFKSNHRLLITGTPLQNSLKELWALLHFIMPMKFAKWSEFEEKHSRADKTGFTQLHKQLEAFLIRRVKKDVEKSLPAKTEQILRVEMSSVQKQYYKWILTKNYKELNKGLKTSVSSFVNIIMELKKCCNHQLLVRPSEMEENHTDHLQNLIRGSGKLILLDKLLLRLREKGHRVLIFSQMVRLLDILSEYLQLRHFQYQRLDGSIRGDLRKTALDHFNAEGSQDFCFLLSTRAGGLGVNLATADTVIIFDSDWNPQNDLQAQARAHRIGQKNQVSVYRLVTKNSVEEEIVERAKRKMVLDHLVIQRMDTTGRTVLNKGGDLGSSKTPFSKHELSSILKFGAEELFKDDADDEEPQVDIDEILKQAETRETIENNGVGDELLAQFKIVTFDNLEDEEIENNVGKDWSNIIPKEDIDRVEEEERQRVLLELNLPPRQRSTLKQLEKKLDSDDEDGNNDEDSDSDDSGSDDDKPKKRGRPRAGGKNDQIRGFTNAEIRRFIKSYKKFPDPLSRLDDIACDAELQEKSESDLKKLAELLKSQCDQAMKEYTTKKQQEEQNGEGTANKKGPRSISCKIASVVINVLSIVKSETDLEPLARYIPKNKADKKKFRIDFHCKAIHWDCPWDIDDDSNLLKGISDYGYGNWEQIKMDTELGLYDKILPDGDKRPQGKQLQTRVDYLLRLLKKQLDGVVGATKTTGRGRKSKKPLKSKAEVPDYMDDSDSSAKSANDTNVTIESISKKYSKKPDNKTDAKDGKKSGEGDHDHHHHHHHHGKKKKEKRKKGKDKKGGPMHFTAINEPVAISQDGEFEGELPEDVFKECKEKMRPVKRSLKRLDNPEEGLSDRDQVMHTQQCLLKIGDRINECLADMNNPEKIKQWRCYLWNFVSKFTEFDARKLHKLYKHALKKRDMERDKDESSSRVHDKHSKRPHEDGKSNNYNAKRPHIEDSSSNSTWSRVTPTAASHPHGGLTSFHNALPPNTSQVPASSPSDRWQHSSPLDRPQTGDNQPFNRK</sequence>
<dbReference type="GO" id="GO:0016887">
    <property type="term" value="F:ATP hydrolysis activity"/>
    <property type="evidence" value="ECO:0007669"/>
    <property type="project" value="TreeGrafter"/>
</dbReference>
<dbReference type="InterPro" id="IPR001650">
    <property type="entry name" value="Helicase_C-like"/>
</dbReference>
<dbReference type="GO" id="GO:0042393">
    <property type="term" value="F:histone binding"/>
    <property type="evidence" value="ECO:0007669"/>
    <property type="project" value="TreeGrafter"/>
</dbReference>
<feature type="compositionally biased region" description="Basic residues" evidence="12">
    <location>
        <begin position="230"/>
        <end position="239"/>
    </location>
</feature>
<evidence type="ECO:0000313" key="17">
    <source>
        <dbReference type="Proteomes" id="UP000828390"/>
    </source>
</evidence>
<dbReference type="CDD" id="cd18666">
    <property type="entry name" value="CD1_tandem_CHD1-2_like"/>
    <property type="match status" value="1"/>
</dbReference>
<dbReference type="PROSITE" id="PS00690">
    <property type="entry name" value="DEAH_ATP_HELICASE"/>
    <property type="match status" value="1"/>
</dbReference>
<dbReference type="Pfam" id="PF00385">
    <property type="entry name" value="Chromo"/>
    <property type="match status" value="2"/>
</dbReference>
<dbReference type="FunFam" id="3.40.50.300:FF:000130">
    <property type="entry name" value="Chromodomain-helicase-DNA-binding protein 2 isoform 1"/>
    <property type="match status" value="1"/>
</dbReference>
<feature type="region of interest" description="Disordered" evidence="12">
    <location>
        <begin position="1399"/>
        <end position="1496"/>
    </location>
</feature>
<keyword evidence="3" id="KW-0677">Repeat</keyword>
<evidence type="ECO:0000259" key="14">
    <source>
        <dbReference type="PROSITE" id="PS51192"/>
    </source>
</evidence>
<feature type="compositionally biased region" description="Basic and acidic residues" evidence="12">
    <location>
        <begin position="52"/>
        <end position="62"/>
    </location>
</feature>
<dbReference type="EMBL" id="JAIWYP010000004">
    <property type="protein sequence ID" value="KAH3830206.1"/>
    <property type="molecule type" value="Genomic_DNA"/>
</dbReference>
<dbReference type="Proteomes" id="UP000828390">
    <property type="component" value="Unassembled WGS sequence"/>
</dbReference>
<dbReference type="GO" id="GO:0005524">
    <property type="term" value="F:ATP binding"/>
    <property type="evidence" value="ECO:0007669"/>
    <property type="project" value="UniProtKB-KW"/>
</dbReference>
<dbReference type="FunFam" id="2.40.50.40:FF:000014">
    <property type="entry name" value="Chromodomain-helicase-DNA-binding protein 2 isoform 1"/>
    <property type="match status" value="1"/>
</dbReference>
<feature type="region of interest" description="Disordered" evidence="12">
    <location>
        <begin position="1253"/>
        <end position="1273"/>
    </location>
</feature>
<feature type="compositionally biased region" description="Low complexity" evidence="12">
    <location>
        <begin position="203"/>
        <end position="215"/>
    </location>
</feature>
<evidence type="ECO:0000256" key="2">
    <source>
        <dbReference type="ARBA" id="ARBA00007025"/>
    </source>
</evidence>
<dbReference type="InterPro" id="IPR027417">
    <property type="entry name" value="P-loop_NTPase"/>
</dbReference>
<dbReference type="SUPFAM" id="SSF54160">
    <property type="entry name" value="Chromo domain-like"/>
    <property type="match status" value="2"/>
</dbReference>
<dbReference type="GO" id="GO:0034728">
    <property type="term" value="P:nucleosome organization"/>
    <property type="evidence" value="ECO:0007669"/>
    <property type="project" value="TreeGrafter"/>
</dbReference>
<evidence type="ECO:0000256" key="7">
    <source>
        <dbReference type="ARBA" id="ARBA00023015"/>
    </source>
</evidence>
<feature type="compositionally biased region" description="Low complexity" evidence="12">
    <location>
        <begin position="66"/>
        <end position="91"/>
    </location>
</feature>
<dbReference type="GO" id="GO:0003677">
    <property type="term" value="F:DNA binding"/>
    <property type="evidence" value="ECO:0007669"/>
    <property type="project" value="UniProtKB-KW"/>
</dbReference>
<keyword evidence="17" id="KW-1185">Reference proteome</keyword>
<dbReference type="InterPro" id="IPR014001">
    <property type="entry name" value="Helicase_ATP-bd"/>
</dbReference>
<dbReference type="SUPFAM" id="SSF52540">
    <property type="entry name" value="P-loop containing nucleoside triphosphate hydrolases"/>
    <property type="match status" value="2"/>
</dbReference>
<dbReference type="InterPro" id="IPR000953">
    <property type="entry name" value="Chromo/chromo_shadow_dom"/>
</dbReference>
<gene>
    <name evidence="16" type="ORF">DPMN_103446</name>
</gene>
<keyword evidence="7" id="KW-0805">Transcription regulation</keyword>
<evidence type="ECO:0000256" key="9">
    <source>
        <dbReference type="ARBA" id="ARBA00023163"/>
    </source>
</evidence>
<evidence type="ECO:0000256" key="3">
    <source>
        <dbReference type="ARBA" id="ARBA00022737"/>
    </source>
</evidence>
<evidence type="ECO:0000313" key="16">
    <source>
        <dbReference type="EMBL" id="KAH3830206.1"/>
    </source>
</evidence>
<dbReference type="Pfam" id="PF18375">
    <property type="entry name" value="CDH1_2_SANT_HL1"/>
    <property type="match status" value="1"/>
</dbReference>
<reference evidence="16" key="2">
    <citation type="submission" date="2020-11" db="EMBL/GenBank/DDBJ databases">
        <authorList>
            <person name="McCartney M.A."/>
            <person name="Auch B."/>
            <person name="Kono T."/>
            <person name="Mallez S."/>
            <person name="Becker A."/>
            <person name="Gohl D.M."/>
            <person name="Silverstein K.A.T."/>
            <person name="Koren S."/>
            <person name="Bechman K.B."/>
            <person name="Herman A."/>
            <person name="Abrahante J.E."/>
            <person name="Garbe J."/>
        </authorList>
    </citation>
    <scope>NUCLEOTIDE SEQUENCE</scope>
    <source>
        <strain evidence="16">Duluth1</strain>
        <tissue evidence="16">Whole animal</tissue>
    </source>
</reference>
<evidence type="ECO:0000256" key="1">
    <source>
        <dbReference type="ARBA" id="ARBA00004123"/>
    </source>
</evidence>
<feature type="region of interest" description="Disordered" evidence="12">
    <location>
        <begin position="1"/>
        <end position="331"/>
    </location>
</feature>
<evidence type="ECO:0000256" key="11">
    <source>
        <dbReference type="ARBA" id="ARBA00049360"/>
    </source>
</evidence>
<comment type="caution">
    <text evidence="16">The sequence shown here is derived from an EMBL/GenBank/DDBJ whole genome shotgun (WGS) entry which is preliminary data.</text>
</comment>
<dbReference type="CDD" id="cd18793">
    <property type="entry name" value="SF2_C_SNF"/>
    <property type="match status" value="1"/>
</dbReference>
<keyword evidence="8" id="KW-0238">DNA-binding</keyword>
<dbReference type="Pfam" id="PF13907">
    <property type="entry name" value="CHD1-like_C"/>
    <property type="match status" value="1"/>
</dbReference>
<feature type="domain" description="Chromo" evidence="13">
    <location>
        <begin position="346"/>
        <end position="437"/>
    </location>
</feature>